<dbReference type="Pfam" id="PF03652">
    <property type="entry name" value="RuvX"/>
    <property type="match status" value="1"/>
</dbReference>
<dbReference type="GO" id="GO:0005829">
    <property type="term" value="C:cytosol"/>
    <property type="evidence" value="ECO:0007669"/>
    <property type="project" value="TreeGrafter"/>
</dbReference>
<dbReference type="PANTHER" id="PTHR33317">
    <property type="entry name" value="POLYNUCLEOTIDYL TRANSFERASE, RIBONUCLEASE H-LIKE SUPERFAMILY PROTEIN"/>
    <property type="match status" value="1"/>
</dbReference>
<dbReference type="AlphaFoldDB" id="A0A381PI20"/>
<dbReference type="SMART" id="SM00732">
    <property type="entry name" value="YqgFc"/>
    <property type="match status" value="1"/>
</dbReference>
<accession>A0A381PI20</accession>
<organism evidence="6">
    <name type="scientific">marine metagenome</name>
    <dbReference type="NCBI Taxonomy" id="408172"/>
    <lineage>
        <taxon>unclassified sequences</taxon>
        <taxon>metagenomes</taxon>
        <taxon>ecological metagenomes</taxon>
    </lineage>
</organism>
<evidence type="ECO:0000256" key="1">
    <source>
        <dbReference type="ARBA" id="ARBA00022490"/>
    </source>
</evidence>
<dbReference type="EMBL" id="UINC01000988">
    <property type="protein sequence ID" value="SUZ66590.1"/>
    <property type="molecule type" value="Genomic_DNA"/>
</dbReference>
<keyword evidence="1" id="KW-0963">Cytoplasm</keyword>
<dbReference type="InterPro" id="IPR005227">
    <property type="entry name" value="YqgF"/>
</dbReference>
<dbReference type="GO" id="GO:0000967">
    <property type="term" value="P:rRNA 5'-end processing"/>
    <property type="evidence" value="ECO:0007669"/>
    <property type="project" value="TreeGrafter"/>
</dbReference>
<dbReference type="NCBIfam" id="TIGR00250">
    <property type="entry name" value="RNAse_H_YqgF"/>
    <property type="match status" value="1"/>
</dbReference>
<keyword evidence="4" id="KW-0378">Hydrolase</keyword>
<evidence type="ECO:0000256" key="4">
    <source>
        <dbReference type="ARBA" id="ARBA00022801"/>
    </source>
</evidence>
<dbReference type="SUPFAM" id="SSF53098">
    <property type="entry name" value="Ribonuclease H-like"/>
    <property type="match status" value="1"/>
</dbReference>
<dbReference type="Gene3D" id="3.30.420.140">
    <property type="entry name" value="YqgF/RNase H-like domain"/>
    <property type="match status" value="1"/>
</dbReference>
<reference evidence="6" key="1">
    <citation type="submission" date="2018-05" db="EMBL/GenBank/DDBJ databases">
        <authorList>
            <person name="Lanie J.A."/>
            <person name="Ng W.-L."/>
            <person name="Kazmierczak K.M."/>
            <person name="Andrzejewski T.M."/>
            <person name="Davidsen T.M."/>
            <person name="Wayne K.J."/>
            <person name="Tettelin H."/>
            <person name="Glass J.I."/>
            <person name="Rusch D."/>
            <person name="Podicherti R."/>
            <person name="Tsui H.-C.T."/>
            <person name="Winkler M.E."/>
        </authorList>
    </citation>
    <scope>NUCLEOTIDE SEQUENCE</scope>
</reference>
<evidence type="ECO:0000313" key="6">
    <source>
        <dbReference type="EMBL" id="SUZ66590.1"/>
    </source>
</evidence>
<dbReference type="InterPro" id="IPR037027">
    <property type="entry name" value="YqgF/RNaseH-like_dom_sf"/>
</dbReference>
<dbReference type="GO" id="GO:0016787">
    <property type="term" value="F:hydrolase activity"/>
    <property type="evidence" value="ECO:0007669"/>
    <property type="project" value="UniProtKB-KW"/>
</dbReference>
<name>A0A381PI20_9ZZZZ</name>
<gene>
    <name evidence="6" type="ORF">METZ01_LOCUS19444</name>
</gene>
<proteinExistence type="inferred from homology"/>
<keyword evidence="2" id="KW-0690">Ribosome biogenesis</keyword>
<evidence type="ECO:0000256" key="2">
    <source>
        <dbReference type="ARBA" id="ARBA00022517"/>
    </source>
</evidence>
<dbReference type="InterPro" id="IPR012337">
    <property type="entry name" value="RNaseH-like_sf"/>
</dbReference>
<dbReference type="PANTHER" id="PTHR33317:SF4">
    <property type="entry name" value="POLYNUCLEOTIDYL TRANSFERASE, RIBONUCLEASE H-LIKE SUPERFAMILY PROTEIN"/>
    <property type="match status" value="1"/>
</dbReference>
<dbReference type="CDD" id="cd16964">
    <property type="entry name" value="YqgF"/>
    <property type="match status" value="1"/>
</dbReference>
<sequence>MGRILGVDYGDVRVGLALSDTTKLIASPLKTIQNKNSEFLISELKEIIAEKDVESIVVGIPIGMKGQDTKQTIKVRDFTQSLSSLCLPIYMEDERLSSIAAERSLLEENIKSGHNKELIDQRAAAIVLQQFLDRTRVK</sequence>
<feature type="domain" description="YqgF/RNase H-like" evidence="5">
    <location>
        <begin position="2"/>
        <end position="101"/>
    </location>
</feature>
<dbReference type="HAMAP" id="MF_00651">
    <property type="entry name" value="Nuclease_YqgF"/>
    <property type="match status" value="1"/>
</dbReference>
<evidence type="ECO:0000256" key="3">
    <source>
        <dbReference type="ARBA" id="ARBA00022722"/>
    </source>
</evidence>
<dbReference type="InterPro" id="IPR006641">
    <property type="entry name" value="YqgF/RNaseH-like_dom"/>
</dbReference>
<dbReference type="GO" id="GO:0004518">
    <property type="term" value="F:nuclease activity"/>
    <property type="evidence" value="ECO:0007669"/>
    <property type="project" value="UniProtKB-KW"/>
</dbReference>
<protein>
    <recommendedName>
        <fullName evidence="5">YqgF/RNase H-like domain-containing protein</fullName>
    </recommendedName>
</protein>
<keyword evidence="3" id="KW-0540">Nuclease</keyword>
<evidence type="ECO:0000259" key="5">
    <source>
        <dbReference type="SMART" id="SM00732"/>
    </source>
</evidence>